<dbReference type="GO" id="GO:0005643">
    <property type="term" value="C:nuclear pore"/>
    <property type="evidence" value="ECO:0007669"/>
    <property type="project" value="InterPro"/>
</dbReference>
<dbReference type="GO" id="GO:0006606">
    <property type="term" value="P:protein import into nucleus"/>
    <property type="evidence" value="ECO:0007669"/>
    <property type="project" value="TreeGrafter"/>
</dbReference>
<dbReference type="InterPro" id="IPR007231">
    <property type="entry name" value="Nucleoporin_int_Nup93/Nic96"/>
</dbReference>
<comment type="similarity">
    <text evidence="2">Belongs to the nucleoporin interacting component (NIC) family.</text>
</comment>
<evidence type="ECO:0000256" key="1">
    <source>
        <dbReference type="ARBA" id="ARBA00004259"/>
    </source>
</evidence>
<proteinExistence type="inferred from homology"/>
<dbReference type="EMBL" id="JBBWWQ010000005">
    <property type="protein sequence ID" value="KAK8946723.1"/>
    <property type="molecule type" value="Genomic_DNA"/>
</dbReference>
<keyword evidence="5" id="KW-1185">Reference proteome</keyword>
<organism evidence="4 5">
    <name type="scientific">Platanthera zijinensis</name>
    <dbReference type="NCBI Taxonomy" id="2320716"/>
    <lineage>
        <taxon>Eukaryota</taxon>
        <taxon>Viridiplantae</taxon>
        <taxon>Streptophyta</taxon>
        <taxon>Embryophyta</taxon>
        <taxon>Tracheophyta</taxon>
        <taxon>Spermatophyta</taxon>
        <taxon>Magnoliopsida</taxon>
        <taxon>Liliopsida</taxon>
        <taxon>Asparagales</taxon>
        <taxon>Orchidaceae</taxon>
        <taxon>Orchidoideae</taxon>
        <taxon>Orchideae</taxon>
        <taxon>Orchidinae</taxon>
        <taxon>Platanthera</taxon>
    </lineage>
</organism>
<evidence type="ECO:0000256" key="3">
    <source>
        <dbReference type="ARBA" id="ARBA00023242"/>
    </source>
</evidence>
<dbReference type="PANTHER" id="PTHR11225">
    <property type="entry name" value="NUCLEAR PORE COMPLEX PROTEIN NUP93 NUCLEOPORIN NUP93 DEAD EYE PROTEIN"/>
    <property type="match status" value="1"/>
</dbReference>
<dbReference type="Proteomes" id="UP001418222">
    <property type="component" value="Unassembled WGS sequence"/>
</dbReference>
<evidence type="ECO:0000313" key="4">
    <source>
        <dbReference type="EMBL" id="KAK8946723.1"/>
    </source>
</evidence>
<comment type="caution">
    <text evidence="4">The sequence shown here is derived from an EMBL/GenBank/DDBJ whole genome shotgun (WGS) entry which is preliminary data.</text>
</comment>
<comment type="subcellular location">
    <subcellularLocation>
        <location evidence="1">Nucleus envelope</location>
    </subcellularLocation>
</comment>
<evidence type="ECO:0000313" key="5">
    <source>
        <dbReference type="Proteomes" id="UP001418222"/>
    </source>
</evidence>
<dbReference type="AlphaFoldDB" id="A0AAP0BPK4"/>
<dbReference type="PANTHER" id="PTHR11225:SF4">
    <property type="entry name" value="NUCLEAR PORE COMPLEX PROTEIN NUP93"/>
    <property type="match status" value="1"/>
</dbReference>
<accession>A0AAP0BPK4</accession>
<protein>
    <submittedName>
        <fullName evidence="4">Uncharacterized protein</fullName>
    </submittedName>
</protein>
<reference evidence="4 5" key="1">
    <citation type="journal article" date="2022" name="Nat. Plants">
        <title>Genomes of leafy and leafless Platanthera orchids illuminate the evolution of mycoheterotrophy.</title>
        <authorList>
            <person name="Li M.H."/>
            <person name="Liu K.W."/>
            <person name="Li Z."/>
            <person name="Lu H.C."/>
            <person name="Ye Q.L."/>
            <person name="Zhang D."/>
            <person name="Wang J.Y."/>
            <person name="Li Y.F."/>
            <person name="Zhong Z.M."/>
            <person name="Liu X."/>
            <person name="Yu X."/>
            <person name="Liu D.K."/>
            <person name="Tu X.D."/>
            <person name="Liu B."/>
            <person name="Hao Y."/>
            <person name="Liao X.Y."/>
            <person name="Jiang Y.T."/>
            <person name="Sun W.H."/>
            <person name="Chen J."/>
            <person name="Chen Y.Q."/>
            <person name="Ai Y."/>
            <person name="Zhai J.W."/>
            <person name="Wu S.S."/>
            <person name="Zhou Z."/>
            <person name="Hsiao Y.Y."/>
            <person name="Wu W.L."/>
            <person name="Chen Y.Y."/>
            <person name="Lin Y.F."/>
            <person name="Hsu J.L."/>
            <person name="Li C.Y."/>
            <person name="Wang Z.W."/>
            <person name="Zhao X."/>
            <person name="Zhong W.Y."/>
            <person name="Ma X.K."/>
            <person name="Ma L."/>
            <person name="Huang J."/>
            <person name="Chen G.Z."/>
            <person name="Huang M.Z."/>
            <person name="Huang L."/>
            <person name="Peng D.H."/>
            <person name="Luo Y.B."/>
            <person name="Zou S.Q."/>
            <person name="Chen S.P."/>
            <person name="Lan S."/>
            <person name="Tsai W.C."/>
            <person name="Van de Peer Y."/>
            <person name="Liu Z.J."/>
        </authorList>
    </citation>
    <scope>NUCLEOTIDE SEQUENCE [LARGE SCALE GENOMIC DNA]</scope>
    <source>
        <strain evidence="4">Lor287</strain>
    </source>
</reference>
<dbReference type="GO" id="GO:0017056">
    <property type="term" value="F:structural constituent of nuclear pore"/>
    <property type="evidence" value="ECO:0007669"/>
    <property type="project" value="InterPro"/>
</dbReference>
<name>A0AAP0BPK4_9ASPA</name>
<gene>
    <name evidence="4" type="ORF">KSP39_PZI007512</name>
</gene>
<sequence>MDFRSKIINMKSRVIVRRKRGSLPDKTKEAINDLGIEEDDWQKEKKDFLHSLNRLSSLPRTNTGISSSLRSHTVQVLSQESSPQVSLGTTGMDLISLGNKPIIEKKASVYAEAVKILNETRSRGLPFKVRRIV</sequence>
<dbReference type="GO" id="GO:0016973">
    <property type="term" value="P:poly(A)+ mRNA export from nucleus"/>
    <property type="evidence" value="ECO:0007669"/>
    <property type="project" value="TreeGrafter"/>
</dbReference>
<keyword evidence="3" id="KW-0539">Nucleus</keyword>
<evidence type="ECO:0000256" key="2">
    <source>
        <dbReference type="ARBA" id="ARBA00010186"/>
    </source>
</evidence>